<keyword evidence="2" id="KW-0472">Membrane</keyword>
<evidence type="ECO:0000313" key="4">
    <source>
        <dbReference type="Proteomes" id="UP001139971"/>
    </source>
</evidence>
<dbReference type="AlphaFoldDB" id="A0A9X4BFJ3"/>
<dbReference type="EMBL" id="JAOVZO020000001">
    <property type="protein sequence ID" value="MDC8011205.1"/>
    <property type="molecule type" value="Genomic_DNA"/>
</dbReference>
<sequence length="193" mass="20453">MSARAVVWIVTIMAFVCAIVGMRREPGADRAGEPAVRVAGATPSSPSRGTAPAVRSEVVSTTAPVPVRIAAQPVAPPPPIAPDAAAGLALTLQGGDPRSPPIAPRDVDDDEAPTTNELADPAAYRRYESRRQARVYRAFEREASGALAQMRRDIDRARTAGVPAEQIAEGEEKAQRLAETLRRLRDGEIGAND</sequence>
<proteinExistence type="predicted"/>
<keyword evidence="4" id="KW-1185">Reference proteome</keyword>
<organism evidence="3 4">
    <name type="scientific">Tahibacter soli</name>
    <dbReference type="NCBI Taxonomy" id="2983605"/>
    <lineage>
        <taxon>Bacteria</taxon>
        <taxon>Pseudomonadati</taxon>
        <taxon>Pseudomonadota</taxon>
        <taxon>Gammaproteobacteria</taxon>
        <taxon>Lysobacterales</taxon>
        <taxon>Rhodanobacteraceae</taxon>
        <taxon>Tahibacter</taxon>
    </lineage>
</organism>
<accession>A0A9X4BFJ3</accession>
<keyword evidence="2" id="KW-0812">Transmembrane</keyword>
<evidence type="ECO:0000256" key="1">
    <source>
        <dbReference type="SAM" id="MobiDB-lite"/>
    </source>
</evidence>
<dbReference type="RefSeq" id="WP_263543077.1">
    <property type="nucleotide sequence ID" value="NZ_JAOVZO020000001.1"/>
</dbReference>
<dbReference type="Proteomes" id="UP001139971">
    <property type="component" value="Unassembled WGS sequence"/>
</dbReference>
<gene>
    <name evidence="3" type="ORF">OD750_001450</name>
</gene>
<protein>
    <submittedName>
        <fullName evidence="3">Uncharacterized protein</fullName>
    </submittedName>
</protein>
<feature type="transmembrane region" description="Helical" evidence="2">
    <location>
        <begin position="6"/>
        <end position="22"/>
    </location>
</feature>
<name>A0A9X4BFJ3_9GAMM</name>
<feature type="region of interest" description="Disordered" evidence="1">
    <location>
        <begin position="27"/>
        <end position="54"/>
    </location>
</feature>
<feature type="region of interest" description="Disordered" evidence="1">
    <location>
        <begin position="91"/>
        <end position="116"/>
    </location>
</feature>
<keyword evidence="2" id="KW-1133">Transmembrane helix</keyword>
<evidence type="ECO:0000313" key="3">
    <source>
        <dbReference type="EMBL" id="MDC8011205.1"/>
    </source>
</evidence>
<comment type="caution">
    <text evidence="3">The sequence shown here is derived from an EMBL/GenBank/DDBJ whole genome shotgun (WGS) entry which is preliminary data.</text>
</comment>
<reference evidence="3" key="1">
    <citation type="submission" date="2023-02" db="EMBL/GenBank/DDBJ databases">
        <title>Tahibacter soli sp. nov. isolated from soil.</title>
        <authorList>
            <person name="Baek J.H."/>
            <person name="Lee J.K."/>
            <person name="Choi D.G."/>
            <person name="Jeon C.O."/>
        </authorList>
    </citation>
    <scope>NUCLEOTIDE SEQUENCE</scope>
    <source>
        <strain evidence="3">BL</strain>
    </source>
</reference>
<evidence type="ECO:0000256" key="2">
    <source>
        <dbReference type="SAM" id="Phobius"/>
    </source>
</evidence>